<proteinExistence type="predicted"/>
<dbReference type="STRING" id="604088.SAMN04488060_1793"/>
<keyword evidence="2" id="KW-1185">Reference proteome</keyword>
<accession>A0A1I5NGF2</accession>
<dbReference type="RefSeq" id="WP_090480356.1">
    <property type="nucleotide sequence ID" value="NZ_FOWZ01000003.1"/>
</dbReference>
<dbReference type="EMBL" id="FOWZ01000003">
    <property type="protein sequence ID" value="SFP20291.1"/>
    <property type="molecule type" value="Genomic_DNA"/>
</dbReference>
<evidence type="ECO:0000313" key="1">
    <source>
        <dbReference type="EMBL" id="SFP20291.1"/>
    </source>
</evidence>
<gene>
    <name evidence="1" type="ORF">SAMN04488060_1793</name>
</gene>
<reference evidence="2" key="1">
    <citation type="submission" date="2016-10" db="EMBL/GenBank/DDBJ databases">
        <authorList>
            <person name="Varghese N."/>
            <person name="Submissions S."/>
        </authorList>
    </citation>
    <scope>NUCLEOTIDE SEQUENCE [LARGE SCALE GENOMIC DNA]</scope>
    <source>
        <strain evidence="2">CGMCC 1.7715</strain>
    </source>
</reference>
<name>A0A1I5NGF2_9SPHN</name>
<dbReference type="AlphaFoldDB" id="A0A1I5NGF2"/>
<protein>
    <submittedName>
        <fullName evidence="1">Uncharacterized protein</fullName>
    </submittedName>
</protein>
<dbReference type="Proteomes" id="UP000199331">
    <property type="component" value="Unassembled WGS sequence"/>
</dbReference>
<evidence type="ECO:0000313" key="2">
    <source>
        <dbReference type="Proteomes" id="UP000199331"/>
    </source>
</evidence>
<sequence>MIRHFAFLATAALVCTSCKNSEVDSAESLVGAKTLASADMLSRETLYIRRGMTDWCCHYLSYELRPDDTLIVEHTISEDDGLTVTKDSETIKMASEIATKVRWLMRRVRPTELEGQGIEENAVRPIGCERQGPHDFGEVSVAFMHQDHAVNVQNAKFAVFELPYASSCETRVAKEAREVTCSPEM</sequence>
<organism evidence="1 2">
    <name type="scientific">Qipengyuania nanhaisediminis</name>
    <dbReference type="NCBI Taxonomy" id="604088"/>
    <lineage>
        <taxon>Bacteria</taxon>
        <taxon>Pseudomonadati</taxon>
        <taxon>Pseudomonadota</taxon>
        <taxon>Alphaproteobacteria</taxon>
        <taxon>Sphingomonadales</taxon>
        <taxon>Erythrobacteraceae</taxon>
        <taxon>Qipengyuania</taxon>
    </lineage>
</organism>